<proteinExistence type="predicted"/>
<dbReference type="GO" id="GO:0016746">
    <property type="term" value="F:acyltransferase activity"/>
    <property type="evidence" value="ECO:0007669"/>
    <property type="project" value="UniProtKB-KW"/>
</dbReference>
<evidence type="ECO:0000256" key="2">
    <source>
        <dbReference type="ARBA" id="ARBA00022475"/>
    </source>
</evidence>
<dbReference type="EMBL" id="MDGQ01000003">
    <property type="protein sequence ID" value="OEK06586.1"/>
    <property type="molecule type" value="Genomic_DNA"/>
</dbReference>
<dbReference type="InterPro" id="IPR004960">
    <property type="entry name" value="LipA_acyltrans"/>
</dbReference>
<organism evidence="7 8">
    <name type="scientific">Roseivirga misakiensis</name>
    <dbReference type="NCBI Taxonomy" id="1563681"/>
    <lineage>
        <taxon>Bacteria</taxon>
        <taxon>Pseudomonadati</taxon>
        <taxon>Bacteroidota</taxon>
        <taxon>Cytophagia</taxon>
        <taxon>Cytophagales</taxon>
        <taxon>Roseivirgaceae</taxon>
        <taxon>Roseivirga</taxon>
    </lineage>
</organism>
<evidence type="ECO:0008006" key="9">
    <source>
        <dbReference type="Google" id="ProtNLM"/>
    </source>
</evidence>
<evidence type="ECO:0000256" key="4">
    <source>
        <dbReference type="ARBA" id="ARBA00022679"/>
    </source>
</evidence>
<accession>A0A1E5T5F8</accession>
<evidence type="ECO:0000256" key="6">
    <source>
        <dbReference type="ARBA" id="ARBA00023315"/>
    </source>
</evidence>
<keyword evidence="5" id="KW-0472">Membrane</keyword>
<keyword evidence="6" id="KW-0012">Acyltransferase</keyword>
<reference evidence="7 8" key="1">
    <citation type="submission" date="2016-08" db="EMBL/GenBank/DDBJ databases">
        <title>Draft genome of Fabibacter sp. strain SK-8.</title>
        <authorList>
            <person name="Wong S.-K."/>
            <person name="Hamasaki K."/>
            <person name="Yoshizawa S."/>
        </authorList>
    </citation>
    <scope>NUCLEOTIDE SEQUENCE [LARGE SCALE GENOMIC DNA]</scope>
    <source>
        <strain evidence="7 8">SK-8</strain>
    </source>
</reference>
<dbReference type="Proteomes" id="UP000095552">
    <property type="component" value="Unassembled WGS sequence"/>
</dbReference>
<dbReference type="PANTHER" id="PTHR30606:SF10">
    <property type="entry name" value="PHOSPHATIDYLINOSITOL MANNOSIDE ACYLTRANSFERASE"/>
    <property type="match status" value="1"/>
</dbReference>
<comment type="caution">
    <text evidence="7">The sequence shown here is derived from an EMBL/GenBank/DDBJ whole genome shotgun (WGS) entry which is preliminary data.</text>
</comment>
<dbReference type="GO" id="GO:0009247">
    <property type="term" value="P:glycolipid biosynthetic process"/>
    <property type="evidence" value="ECO:0007669"/>
    <property type="project" value="UniProtKB-ARBA"/>
</dbReference>
<keyword evidence="8" id="KW-1185">Reference proteome</keyword>
<evidence type="ECO:0000313" key="8">
    <source>
        <dbReference type="Proteomes" id="UP000095552"/>
    </source>
</evidence>
<sequence>MRLFYYLVIKPISLLPWSVVYGISNLLYLVGYKIIRYRVSVVHKNLTNSFPDKSPSEIKQLQNDFYRHFCDIMLESFKIFSISEKEAKERFVALNPEILKPYFDRGQSVILVGGHYNNWEMLAVGLDCYIDHQSVAIYHRMKNEFMNEKALQSRSKYGLKMISRQEVKDFFAQSKDLTVTIFGADQSPSIAKKVYWTNFLNQETAVMFGVEKFALEKNLPVVYGAISKVKRGHYEFTMEVLIEDPSQCAHGEITEAHTRRLEKQILEDPQYWLWSHKRWKRKRKSEDT</sequence>
<gene>
    <name evidence="7" type="ORF">BFP71_02640</name>
</gene>
<dbReference type="Pfam" id="PF03279">
    <property type="entry name" value="Lip_A_acyltrans"/>
    <property type="match status" value="1"/>
</dbReference>
<keyword evidence="3" id="KW-0997">Cell inner membrane</keyword>
<protein>
    <recommendedName>
        <fullName evidence="9">Lipid A biosynthesis acyltransferase</fullName>
    </recommendedName>
</protein>
<evidence type="ECO:0000256" key="3">
    <source>
        <dbReference type="ARBA" id="ARBA00022519"/>
    </source>
</evidence>
<name>A0A1E5T5F8_9BACT</name>
<keyword evidence="4" id="KW-0808">Transferase</keyword>
<evidence type="ECO:0000256" key="5">
    <source>
        <dbReference type="ARBA" id="ARBA00023136"/>
    </source>
</evidence>
<dbReference type="RefSeq" id="WP_069833898.1">
    <property type="nucleotide sequence ID" value="NZ_MDGQ01000003.1"/>
</dbReference>
<comment type="subcellular location">
    <subcellularLocation>
        <location evidence="1">Cell inner membrane</location>
    </subcellularLocation>
</comment>
<keyword evidence="2" id="KW-1003">Cell membrane</keyword>
<dbReference type="OrthoDB" id="9801955at2"/>
<dbReference type="AlphaFoldDB" id="A0A1E5T5F8"/>
<dbReference type="GO" id="GO:0005886">
    <property type="term" value="C:plasma membrane"/>
    <property type="evidence" value="ECO:0007669"/>
    <property type="project" value="UniProtKB-SubCell"/>
</dbReference>
<dbReference type="CDD" id="cd07984">
    <property type="entry name" value="LPLAT_LABLAT-like"/>
    <property type="match status" value="1"/>
</dbReference>
<dbReference type="PANTHER" id="PTHR30606">
    <property type="entry name" value="LIPID A BIOSYNTHESIS LAUROYL ACYLTRANSFERASE"/>
    <property type="match status" value="1"/>
</dbReference>
<dbReference type="STRING" id="1563681.BFP71_02640"/>
<evidence type="ECO:0000313" key="7">
    <source>
        <dbReference type="EMBL" id="OEK06586.1"/>
    </source>
</evidence>
<evidence type="ECO:0000256" key="1">
    <source>
        <dbReference type="ARBA" id="ARBA00004533"/>
    </source>
</evidence>